<dbReference type="AlphaFoldDB" id="D5EC98"/>
<dbReference type="GO" id="GO:0003676">
    <property type="term" value="F:nucleic acid binding"/>
    <property type="evidence" value="ECO:0007669"/>
    <property type="project" value="InterPro"/>
</dbReference>
<evidence type="ECO:0000256" key="4">
    <source>
        <dbReference type="ARBA" id="ARBA00022840"/>
    </source>
</evidence>
<evidence type="ECO:0000256" key="2">
    <source>
        <dbReference type="ARBA" id="ARBA00022801"/>
    </source>
</evidence>
<dbReference type="KEGG" id="aco:Amico_0031"/>
<dbReference type="GO" id="GO:0016787">
    <property type="term" value="F:hydrolase activity"/>
    <property type="evidence" value="ECO:0007669"/>
    <property type="project" value="UniProtKB-KW"/>
</dbReference>
<dbReference type="HOGENOM" id="CLU_454761_0_0_0"/>
<accession>D5EC98</accession>
<dbReference type="GO" id="GO:0070478">
    <property type="term" value="P:nuclear-transcribed mRNA catabolic process, 3'-5' exonucleolytic nonsense-mediated decay"/>
    <property type="evidence" value="ECO:0007669"/>
    <property type="project" value="TreeGrafter"/>
</dbReference>
<keyword evidence="4" id="KW-0067">ATP-binding</keyword>
<dbReference type="SMART" id="SM00487">
    <property type="entry name" value="DEXDc"/>
    <property type="match status" value="1"/>
</dbReference>
<evidence type="ECO:0000313" key="8">
    <source>
        <dbReference type="Proteomes" id="UP000002366"/>
    </source>
</evidence>
<dbReference type="InterPro" id="IPR014001">
    <property type="entry name" value="Helicase_ATP-bd"/>
</dbReference>
<protein>
    <submittedName>
        <fullName evidence="7">Helicase domain protein</fullName>
    </submittedName>
</protein>
<evidence type="ECO:0000259" key="5">
    <source>
        <dbReference type="PROSITE" id="PS51192"/>
    </source>
</evidence>
<proteinExistence type="predicted"/>
<dbReference type="CDD" id="cd17921">
    <property type="entry name" value="DEXHc_Ski2"/>
    <property type="match status" value="1"/>
</dbReference>
<reference evidence="7 8" key="1">
    <citation type="journal article" date="2010" name="Stand. Genomic Sci.">
        <title>Complete genome sequence of Aminobacterium colombiense type strain (ALA-1).</title>
        <authorList>
            <person name="Chertkov O."/>
            <person name="Sikorski J."/>
            <person name="Brambilla E."/>
            <person name="Lapidus A."/>
            <person name="Copeland A."/>
            <person name="Glavina Del Rio T."/>
            <person name="Nolan M."/>
            <person name="Lucas S."/>
            <person name="Tice H."/>
            <person name="Cheng J.F."/>
            <person name="Han C."/>
            <person name="Detter J.C."/>
            <person name="Bruce D."/>
            <person name="Tapia R."/>
            <person name="Goodwin L."/>
            <person name="Pitluck S."/>
            <person name="Liolios K."/>
            <person name="Ivanova N."/>
            <person name="Mavromatis K."/>
            <person name="Ovchinnikova G."/>
            <person name="Pati A."/>
            <person name="Chen A."/>
            <person name="Palaniappan K."/>
            <person name="Land M."/>
            <person name="Hauser L."/>
            <person name="Chang Y.J."/>
            <person name="Jeffries C.D."/>
            <person name="Spring S."/>
            <person name="Rohde M."/>
            <person name="Goker M."/>
            <person name="Bristow J."/>
            <person name="Eisen J.A."/>
            <person name="Markowitz V."/>
            <person name="Hugenholtz P."/>
            <person name="Kyrpides N.C."/>
            <person name="Klenk H.P."/>
        </authorList>
    </citation>
    <scope>NUCLEOTIDE SEQUENCE [LARGE SCALE GENOMIC DNA]</scope>
    <source>
        <strain evidence="8">DSM 12261 / ALA-1</strain>
    </source>
</reference>
<dbReference type="InterPro" id="IPR050699">
    <property type="entry name" value="RNA-DNA_Helicase"/>
</dbReference>
<dbReference type="InterPro" id="IPR027417">
    <property type="entry name" value="P-loop_NTPase"/>
</dbReference>
<dbReference type="STRING" id="572547.Amico_0031"/>
<organism evidence="7 8">
    <name type="scientific">Aminobacterium colombiense (strain DSM 12261 / ALA-1)</name>
    <dbReference type="NCBI Taxonomy" id="572547"/>
    <lineage>
        <taxon>Bacteria</taxon>
        <taxon>Thermotogati</taxon>
        <taxon>Synergistota</taxon>
        <taxon>Synergistia</taxon>
        <taxon>Synergistales</taxon>
        <taxon>Aminobacteriaceae</taxon>
        <taxon>Aminobacterium</taxon>
    </lineage>
</organism>
<keyword evidence="2" id="KW-0378">Hydrolase</keyword>
<dbReference type="InterPro" id="IPR001650">
    <property type="entry name" value="Helicase_C-like"/>
</dbReference>
<keyword evidence="3 7" id="KW-0347">Helicase</keyword>
<feature type="domain" description="Helicase ATP-binding" evidence="5">
    <location>
        <begin position="12"/>
        <end position="172"/>
    </location>
</feature>
<dbReference type="SMART" id="SM00490">
    <property type="entry name" value="HELICc"/>
    <property type="match status" value="1"/>
</dbReference>
<dbReference type="PROSITE" id="PS51194">
    <property type="entry name" value="HELICASE_CTER"/>
    <property type="match status" value="1"/>
</dbReference>
<dbReference type="Gene3D" id="3.40.50.300">
    <property type="entry name" value="P-loop containing nucleotide triphosphate hydrolases"/>
    <property type="match status" value="2"/>
</dbReference>
<dbReference type="Pfam" id="PF00271">
    <property type="entry name" value="Helicase_C"/>
    <property type="match status" value="1"/>
</dbReference>
<keyword evidence="8" id="KW-1185">Reference proteome</keyword>
<dbReference type="eggNOG" id="COG4581">
    <property type="taxonomic scope" value="Bacteria"/>
</dbReference>
<gene>
    <name evidence="7" type="ordered locus">Amico_0031</name>
</gene>
<evidence type="ECO:0000313" key="7">
    <source>
        <dbReference type="EMBL" id="ADE56180.1"/>
    </source>
</evidence>
<evidence type="ECO:0000256" key="3">
    <source>
        <dbReference type="ARBA" id="ARBA00022806"/>
    </source>
</evidence>
<dbReference type="RefSeq" id="WP_013047446.1">
    <property type="nucleotide sequence ID" value="NC_014011.1"/>
</dbReference>
<dbReference type="OrthoDB" id="9807155at2"/>
<sequence>MERSFYNWQLKAYKKIYEKNAVLSAPTGAGKTLVAYLWAGLLTTEGKAQMPEGISRIIFTAPIKALSNERYMDLRRMGFDVGIETGDFKRNEEAPIICCTQEIYTLKYTKEPHQKLIIDEFHYIFEDPDRARTYIDGIRGTAPTTSILVMSATFSQPGVIGRYLETITERSFTVYESQERVTDLVYVPKKPAQLFSVHDALVFVFSQRGTMDLAYTIARTRRRLPREQRSRLYELATILDVPKVQMPLLCGIGIYHGSMLPKEKLLVESAFRERILDVVVGTNALALGVNLPAESVIFAQLVQFHDNAPISKNEFLQMAGRAGRKGLFDTGYVTWLSKSPCEHRGYDTGDEFKKLLSIPPEAATVSLRPAWGALLRREVHINEEADYISRFSLPEIDPFILRTELRQGLNRIDRAMRRMVRPQQRKRFRTLLADIWYEEMSADENLEMARLFFAEERPEALFAAQLIAPYERNYLQSLLKIKRYANHLPEGYYFKSMQMLNQTVDDIDPTIYGFEEKINEIEGSLKS</sequence>
<dbReference type="Pfam" id="PF00270">
    <property type="entry name" value="DEAD"/>
    <property type="match status" value="1"/>
</dbReference>
<evidence type="ECO:0000256" key="1">
    <source>
        <dbReference type="ARBA" id="ARBA00022741"/>
    </source>
</evidence>
<dbReference type="GO" id="GO:0055087">
    <property type="term" value="C:Ski complex"/>
    <property type="evidence" value="ECO:0007669"/>
    <property type="project" value="TreeGrafter"/>
</dbReference>
<evidence type="ECO:0000259" key="6">
    <source>
        <dbReference type="PROSITE" id="PS51194"/>
    </source>
</evidence>
<keyword evidence="1" id="KW-0547">Nucleotide-binding</keyword>
<dbReference type="PROSITE" id="PS51192">
    <property type="entry name" value="HELICASE_ATP_BIND_1"/>
    <property type="match status" value="1"/>
</dbReference>
<dbReference type="SUPFAM" id="SSF52540">
    <property type="entry name" value="P-loop containing nucleoside triphosphate hydrolases"/>
    <property type="match status" value="1"/>
</dbReference>
<dbReference type="GO" id="GO:0004386">
    <property type="term" value="F:helicase activity"/>
    <property type="evidence" value="ECO:0007669"/>
    <property type="project" value="UniProtKB-KW"/>
</dbReference>
<dbReference type="PANTHER" id="PTHR12131:SF1">
    <property type="entry name" value="ATP-DEPENDENT RNA HELICASE SUPV3L1, MITOCHONDRIAL-RELATED"/>
    <property type="match status" value="1"/>
</dbReference>
<dbReference type="InterPro" id="IPR011545">
    <property type="entry name" value="DEAD/DEAH_box_helicase_dom"/>
</dbReference>
<dbReference type="EMBL" id="CP001997">
    <property type="protein sequence ID" value="ADE56180.1"/>
    <property type="molecule type" value="Genomic_DNA"/>
</dbReference>
<name>D5EC98_AMICL</name>
<dbReference type="PANTHER" id="PTHR12131">
    <property type="entry name" value="ATP-DEPENDENT RNA AND DNA HELICASE"/>
    <property type="match status" value="1"/>
</dbReference>
<feature type="domain" description="Helicase C-terminal" evidence="6">
    <location>
        <begin position="180"/>
        <end position="387"/>
    </location>
</feature>
<dbReference type="GO" id="GO:0005524">
    <property type="term" value="F:ATP binding"/>
    <property type="evidence" value="ECO:0007669"/>
    <property type="project" value="UniProtKB-KW"/>
</dbReference>
<dbReference type="Proteomes" id="UP000002366">
    <property type="component" value="Chromosome"/>
</dbReference>